<organism evidence="6 7">
    <name type="scientific">Geomonas subterranea</name>
    <dbReference type="NCBI Taxonomy" id="2847989"/>
    <lineage>
        <taxon>Bacteria</taxon>
        <taxon>Pseudomonadati</taxon>
        <taxon>Thermodesulfobacteriota</taxon>
        <taxon>Desulfuromonadia</taxon>
        <taxon>Geobacterales</taxon>
        <taxon>Geobacteraceae</taxon>
        <taxon>Geomonas</taxon>
    </lineage>
</organism>
<keyword evidence="2" id="KW-0997">Cell inner membrane</keyword>
<dbReference type="PANTHER" id="PTHR37481">
    <property type="entry name" value="LIPOPOLYSACCHARIDE EXPORT SYSTEM PROTEIN LPTC"/>
    <property type="match status" value="1"/>
</dbReference>
<dbReference type="InterPro" id="IPR026265">
    <property type="entry name" value="LptC"/>
</dbReference>
<keyword evidence="4" id="KW-1133">Transmembrane helix</keyword>
<evidence type="ECO:0000313" key="6">
    <source>
        <dbReference type="EMBL" id="QXE90703.1"/>
    </source>
</evidence>
<keyword evidence="7" id="KW-1185">Reference proteome</keyword>
<dbReference type="PANTHER" id="PTHR37481:SF1">
    <property type="entry name" value="LIPOPOLYSACCHARIDE EXPORT SYSTEM PROTEIN LPTC"/>
    <property type="match status" value="1"/>
</dbReference>
<dbReference type="NCBIfam" id="TIGR04409">
    <property type="entry name" value="LptC_YrbK"/>
    <property type="match status" value="1"/>
</dbReference>
<keyword evidence="5" id="KW-0472">Membrane</keyword>
<dbReference type="EMBL" id="CP077683">
    <property type="protein sequence ID" value="QXE90703.1"/>
    <property type="molecule type" value="Genomic_DNA"/>
</dbReference>
<dbReference type="InterPro" id="IPR010664">
    <property type="entry name" value="LipoPS_assembly_LptC-rel"/>
</dbReference>
<keyword evidence="3" id="KW-0812">Transmembrane</keyword>
<name>A0ABX8LG65_9BACT</name>
<accession>A0ABX8LG65</accession>
<dbReference type="Pfam" id="PF06835">
    <property type="entry name" value="LptC"/>
    <property type="match status" value="1"/>
</dbReference>
<gene>
    <name evidence="6" type="primary">lptC</name>
    <name evidence="6" type="ORF">KP001_20300</name>
</gene>
<evidence type="ECO:0000313" key="7">
    <source>
        <dbReference type="Proteomes" id="UP000683559"/>
    </source>
</evidence>
<protein>
    <submittedName>
        <fullName evidence="6">LPS export ABC transporter periplasmic protein LptC</fullName>
    </submittedName>
</protein>
<evidence type="ECO:0000256" key="3">
    <source>
        <dbReference type="ARBA" id="ARBA00022692"/>
    </source>
</evidence>
<evidence type="ECO:0000256" key="1">
    <source>
        <dbReference type="ARBA" id="ARBA00022475"/>
    </source>
</evidence>
<sequence length="190" mass="21383">MHNFNNFKRFLGVLAVVASLLVVATILFRMQQEVAPKLSVRKLPLQVDVSLQKFHYTETKQGIKRWELTAERADYNKQADISYLSGVIMLVHGAGGVGDLQITAQRAEYHNGTRDVVLTGDVRGKSSKGYQFFAPRVDYVAARSLLKSSERVRMTDIGSELEGTGMEYYTQTRKFKLLKDVSAVYRQGGE</sequence>
<dbReference type="Proteomes" id="UP000683559">
    <property type="component" value="Chromosome"/>
</dbReference>
<proteinExistence type="predicted"/>
<evidence type="ECO:0000256" key="2">
    <source>
        <dbReference type="ARBA" id="ARBA00022519"/>
    </source>
</evidence>
<evidence type="ECO:0000256" key="5">
    <source>
        <dbReference type="ARBA" id="ARBA00023136"/>
    </source>
</evidence>
<dbReference type="InterPro" id="IPR052363">
    <property type="entry name" value="LPS_export_LptC"/>
</dbReference>
<keyword evidence="1" id="KW-1003">Cell membrane</keyword>
<reference evidence="6 7" key="1">
    <citation type="submission" date="2021-06" db="EMBL/GenBank/DDBJ databases">
        <title>Gemonas diversity in paddy soil.</title>
        <authorList>
            <person name="Liu G."/>
        </authorList>
    </citation>
    <scope>NUCLEOTIDE SEQUENCE [LARGE SCALE GENOMIC DNA]</scope>
    <source>
        <strain evidence="6 7">RG2</strain>
    </source>
</reference>
<evidence type="ECO:0000256" key="4">
    <source>
        <dbReference type="ARBA" id="ARBA00022989"/>
    </source>
</evidence>
<dbReference type="RefSeq" id="WP_217287328.1">
    <property type="nucleotide sequence ID" value="NZ_CP077683.1"/>
</dbReference>